<dbReference type="InterPro" id="IPR036772">
    <property type="entry name" value="SRCR-like_dom_sf"/>
</dbReference>
<dbReference type="Gene3D" id="3.10.250.10">
    <property type="entry name" value="SRCR-like domain"/>
    <property type="match status" value="1"/>
</dbReference>
<evidence type="ECO:0000256" key="3">
    <source>
        <dbReference type="SAM" id="SignalP"/>
    </source>
</evidence>
<feature type="region of interest" description="Disordered" evidence="2">
    <location>
        <begin position="22"/>
        <end position="81"/>
    </location>
</feature>
<keyword evidence="3" id="KW-0732">Signal</keyword>
<keyword evidence="6" id="KW-1185">Reference proteome</keyword>
<proteinExistence type="predicted"/>
<feature type="chain" id="PRO_5046024234" description="SRCR domain-containing protein" evidence="3">
    <location>
        <begin position="21"/>
        <end position="451"/>
    </location>
</feature>
<evidence type="ECO:0000259" key="4">
    <source>
        <dbReference type="PROSITE" id="PS50287"/>
    </source>
</evidence>
<organism evidence="5 6">
    <name type="scientific">Volvox africanus</name>
    <dbReference type="NCBI Taxonomy" id="51714"/>
    <lineage>
        <taxon>Eukaryota</taxon>
        <taxon>Viridiplantae</taxon>
        <taxon>Chlorophyta</taxon>
        <taxon>core chlorophytes</taxon>
        <taxon>Chlorophyceae</taxon>
        <taxon>CS clade</taxon>
        <taxon>Chlamydomonadales</taxon>
        <taxon>Volvocaceae</taxon>
        <taxon>Volvox</taxon>
    </lineage>
</organism>
<dbReference type="Proteomes" id="UP001165090">
    <property type="component" value="Unassembled WGS sequence"/>
</dbReference>
<dbReference type="InterPro" id="IPR001190">
    <property type="entry name" value="SRCR"/>
</dbReference>
<accession>A0ABQ5S3X9</accession>
<evidence type="ECO:0000256" key="1">
    <source>
        <dbReference type="ARBA" id="ARBA00023157"/>
    </source>
</evidence>
<dbReference type="EMBL" id="BSDZ01000020">
    <property type="protein sequence ID" value="GLI64605.1"/>
    <property type="molecule type" value="Genomic_DNA"/>
</dbReference>
<reference evidence="5 6" key="1">
    <citation type="journal article" date="2023" name="IScience">
        <title>Expanded male sex-determining region conserved during the evolution of homothallism in the green alga Volvox.</title>
        <authorList>
            <person name="Yamamoto K."/>
            <person name="Matsuzaki R."/>
            <person name="Mahakham W."/>
            <person name="Heman W."/>
            <person name="Sekimoto H."/>
            <person name="Kawachi M."/>
            <person name="Minakuchi Y."/>
            <person name="Toyoda A."/>
            <person name="Nozaki H."/>
        </authorList>
    </citation>
    <scope>NUCLEOTIDE SEQUENCE [LARGE SCALE GENOMIC DNA]</scope>
    <source>
        <strain evidence="5 6">NIES-4468</strain>
    </source>
</reference>
<dbReference type="SUPFAM" id="SSF56487">
    <property type="entry name" value="SRCR-like"/>
    <property type="match status" value="1"/>
</dbReference>
<evidence type="ECO:0000256" key="2">
    <source>
        <dbReference type="SAM" id="MobiDB-lite"/>
    </source>
</evidence>
<feature type="domain" description="SRCR" evidence="4">
    <location>
        <begin position="293"/>
        <end position="361"/>
    </location>
</feature>
<protein>
    <recommendedName>
        <fullName evidence="4">SRCR domain-containing protein</fullName>
    </recommendedName>
</protein>
<comment type="caution">
    <text evidence="5">The sequence shown here is derived from an EMBL/GenBank/DDBJ whole genome shotgun (WGS) entry which is preliminary data.</text>
</comment>
<evidence type="ECO:0000313" key="6">
    <source>
        <dbReference type="Proteomes" id="UP001165090"/>
    </source>
</evidence>
<name>A0ABQ5S3X9_9CHLO</name>
<sequence length="451" mass="47721">MRPEILIATACILLLAMSEGAQPGAPPHPIHDTPDTPNTPNTPDSPDSPNTLSDSPEGPPAMIQDSTPGLSTRVVAPSPVSNLVESHNGVRLITDDGRPMGRLEVTAREPRFARSAANKTSWVAVCDFAFTDLAAETMCKLLGYTYGRKYYAPGVNARASTTSNYTAGYFRCSAKGPTAATGRRLLRNQMETNHRDGALAAASVAVAPAGGDGGWGQHQPNDGPRQRALSSLQYNLNTSTTAPYACGFSLVTCDPLGLLVGIECANGTFPWAPPPPPLPPTSPAAPPPYSDLIRLVGGPSAGSGTVERNLCNATSAQFCAKYSRVEMLVTLSGFGDMKTWAPLCAVNGSLAQEVARVACQQEYNWPSLRVSPPYTITHSLPDGDPLFFTIPRGMAIAKGDFNPANVMVWATVESVDATRKLRTLQDFNVTISSSICRNGNLFALSCAIGQV</sequence>
<feature type="domain" description="SRCR" evidence="4">
    <location>
        <begin position="90"/>
        <end position="143"/>
    </location>
</feature>
<evidence type="ECO:0000313" key="5">
    <source>
        <dbReference type="EMBL" id="GLI64605.1"/>
    </source>
</evidence>
<feature type="signal peptide" evidence="3">
    <location>
        <begin position="1"/>
        <end position="20"/>
    </location>
</feature>
<keyword evidence="1" id="KW-1015">Disulfide bond</keyword>
<gene>
    <name evidence="5" type="ORF">VaNZ11_007913</name>
</gene>
<feature type="compositionally biased region" description="Low complexity" evidence="2">
    <location>
        <begin position="35"/>
        <end position="51"/>
    </location>
</feature>
<dbReference type="PROSITE" id="PS50287">
    <property type="entry name" value="SRCR_2"/>
    <property type="match status" value="2"/>
</dbReference>